<evidence type="ECO:0000256" key="3">
    <source>
        <dbReference type="ARBA" id="ARBA00022898"/>
    </source>
</evidence>
<organism evidence="5">
    <name type="scientific">marine metagenome</name>
    <dbReference type="NCBI Taxonomy" id="408172"/>
    <lineage>
        <taxon>unclassified sequences</taxon>
        <taxon>metagenomes</taxon>
        <taxon>ecological metagenomes</taxon>
    </lineage>
</organism>
<sequence>SYSLYPVLANIHNATRNEVELEEDFSLPTAAELRKGRWNFKAALTYVTTPNAPSGRGYATIDLDALCKAQKGVVILDEAYVDFAEEHAMALAKKYSHVLVSRTFSKAYSLCFQRIGYFVGPANLISALGKVRDSYNVNGLGQVAALATLRDLPFYRANFRQIIRLREQITAVLESLGFMVLPSQANFLLAKPPRLAARTWLRKLRELNVLVRWFNDPLVKDYLRITIGSEKEMGALMRAVRVILKR</sequence>
<dbReference type="GO" id="GO:0030170">
    <property type="term" value="F:pyridoxal phosphate binding"/>
    <property type="evidence" value="ECO:0007669"/>
    <property type="project" value="InterPro"/>
</dbReference>
<proteinExistence type="predicted"/>
<dbReference type="AlphaFoldDB" id="A0A382DJ80"/>
<evidence type="ECO:0000313" key="5">
    <source>
        <dbReference type="EMBL" id="SVB38448.1"/>
    </source>
</evidence>
<evidence type="ECO:0000256" key="2">
    <source>
        <dbReference type="ARBA" id="ARBA00022679"/>
    </source>
</evidence>
<dbReference type="InterPro" id="IPR015421">
    <property type="entry name" value="PyrdxlP-dep_Trfase_major"/>
</dbReference>
<dbReference type="EMBL" id="UINC01039655">
    <property type="protein sequence ID" value="SVB38448.1"/>
    <property type="molecule type" value="Genomic_DNA"/>
</dbReference>
<feature type="domain" description="Aminotransferase class I/classII large" evidence="4">
    <location>
        <begin position="2"/>
        <end position="239"/>
    </location>
</feature>
<dbReference type="PANTHER" id="PTHR43643">
    <property type="entry name" value="HISTIDINOL-PHOSPHATE AMINOTRANSFERASE 2"/>
    <property type="match status" value="1"/>
</dbReference>
<dbReference type="Gene3D" id="3.90.1150.10">
    <property type="entry name" value="Aspartate Aminotransferase, domain 1"/>
    <property type="match status" value="1"/>
</dbReference>
<dbReference type="InterPro" id="IPR050106">
    <property type="entry name" value="HistidinolP_aminotransfase"/>
</dbReference>
<dbReference type="PANTHER" id="PTHR43643:SF3">
    <property type="entry name" value="HISTIDINOL-PHOSPHATE AMINOTRANSFERASE"/>
    <property type="match status" value="1"/>
</dbReference>
<keyword evidence="2" id="KW-0808">Transferase</keyword>
<keyword evidence="3" id="KW-0663">Pyridoxal phosphate</keyword>
<evidence type="ECO:0000259" key="4">
    <source>
        <dbReference type="Pfam" id="PF00155"/>
    </source>
</evidence>
<dbReference type="Pfam" id="PF00155">
    <property type="entry name" value="Aminotran_1_2"/>
    <property type="match status" value="1"/>
</dbReference>
<dbReference type="GO" id="GO:0008483">
    <property type="term" value="F:transaminase activity"/>
    <property type="evidence" value="ECO:0007669"/>
    <property type="project" value="UniProtKB-KW"/>
</dbReference>
<dbReference type="InterPro" id="IPR015424">
    <property type="entry name" value="PyrdxlP-dep_Trfase"/>
</dbReference>
<dbReference type="CDD" id="cd00609">
    <property type="entry name" value="AAT_like"/>
    <property type="match status" value="1"/>
</dbReference>
<name>A0A382DJ80_9ZZZZ</name>
<dbReference type="Gene3D" id="3.40.640.10">
    <property type="entry name" value="Type I PLP-dependent aspartate aminotransferase-like (Major domain)"/>
    <property type="match status" value="1"/>
</dbReference>
<protein>
    <recommendedName>
        <fullName evidence="4">Aminotransferase class I/classII large domain-containing protein</fullName>
    </recommendedName>
</protein>
<dbReference type="SUPFAM" id="SSF53383">
    <property type="entry name" value="PLP-dependent transferases"/>
    <property type="match status" value="1"/>
</dbReference>
<gene>
    <name evidence="5" type="ORF">METZ01_LOCUS191302</name>
</gene>
<keyword evidence="1" id="KW-0032">Aminotransferase</keyword>
<evidence type="ECO:0000256" key="1">
    <source>
        <dbReference type="ARBA" id="ARBA00022576"/>
    </source>
</evidence>
<feature type="non-terminal residue" evidence="5">
    <location>
        <position position="1"/>
    </location>
</feature>
<dbReference type="InterPro" id="IPR004839">
    <property type="entry name" value="Aminotransferase_I/II_large"/>
</dbReference>
<dbReference type="InterPro" id="IPR015422">
    <property type="entry name" value="PyrdxlP-dep_Trfase_small"/>
</dbReference>
<accession>A0A382DJ80</accession>
<reference evidence="5" key="1">
    <citation type="submission" date="2018-05" db="EMBL/GenBank/DDBJ databases">
        <authorList>
            <person name="Lanie J.A."/>
            <person name="Ng W.-L."/>
            <person name="Kazmierczak K.M."/>
            <person name="Andrzejewski T.M."/>
            <person name="Davidsen T.M."/>
            <person name="Wayne K.J."/>
            <person name="Tettelin H."/>
            <person name="Glass J.I."/>
            <person name="Rusch D."/>
            <person name="Podicherti R."/>
            <person name="Tsui H.-C.T."/>
            <person name="Winkler M.E."/>
        </authorList>
    </citation>
    <scope>NUCLEOTIDE SEQUENCE</scope>
</reference>